<reference evidence="2 3" key="1">
    <citation type="submission" date="2021-03" db="EMBL/GenBank/DDBJ databases">
        <title>Sequencing the genomes of 1000 actinobacteria strains.</title>
        <authorList>
            <person name="Klenk H.-P."/>
        </authorList>
    </citation>
    <scope>NUCLEOTIDE SEQUENCE [LARGE SCALE GENOMIC DNA]</scope>
    <source>
        <strain evidence="2 3">DSM 45510</strain>
    </source>
</reference>
<protein>
    <submittedName>
        <fullName evidence="2">Pimeloyl-ACP methyl ester carboxylesterase</fullName>
    </submittedName>
</protein>
<gene>
    <name evidence="2" type="ORF">JOM49_006168</name>
</gene>
<dbReference type="PRINTS" id="PR00111">
    <property type="entry name" value="ABHYDROLASE"/>
</dbReference>
<organism evidence="2 3">
    <name type="scientific">Amycolatopsis magusensis</name>
    <dbReference type="NCBI Taxonomy" id="882444"/>
    <lineage>
        <taxon>Bacteria</taxon>
        <taxon>Bacillati</taxon>
        <taxon>Actinomycetota</taxon>
        <taxon>Actinomycetes</taxon>
        <taxon>Pseudonocardiales</taxon>
        <taxon>Pseudonocardiaceae</taxon>
        <taxon>Amycolatopsis</taxon>
    </lineage>
</organism>
<keyword evidence="3" id="KW-1185">Reference proteome</keyword>
<dbReference type="InterPro" id="IPR000639">
    <property type="entry name" value="Epox_hydrolase-like"/>
</dbReference>
<evidence type="ECO:0000313" key="3">
    <source>
        <dbReference type="Proteomes" id="UP000741013"/>
    </source>
</evidence>
<dbReference type="PANTHER" id="PTHR46438">
    <property type="entry name" value="ALPHA/BETA-HYDROLASES SUPERFAMILY PROTEIN"/>
    <property type="match status" value="1"/>
</dbReference>
<dbReference type="Proteomes" id="UP000741013">
    <property type="component" value="Unassembled WGS sequence"/>
</dbReference>
<sequence>MASVTTSDGITLHLTDEGSGPAVVLVAGYRAGAETWVLQADALTAAGYRVLCLDRRSQGRSDAPVSGQRMARHGKDLHDALDATGLTEVLLVGSSMGASTIWSYVDLFGGERVRGVVSIDQTPRMINDADWPYGFYGLDRANSGDLFADGVPETGKGLDAERANQGLLRLVARLGPENVSPPVARPETLPLLHDHAHQDWRDVLARAEFPVLMLAGRESQFWPCEHAEAAIRDTPSGQAVIVEDAGHATHLDRPDAVNDALRTFAAAL</sequence>
<comment type="caution">
    <text evidence="2">The sequence shown here is derived from an EMBL/GenBank/DDBJ whole genome shotgun (WGS) entry which is preliminary data.</text>
</comment>
<dbReference type="PANTHER" id="PTHR46438:SF11">
    <property type="entry name" value="LIPASE-RELATED"/>
    <property type="match status" value="1"/>
</dbReference>
<proteinExistence type="predicted"/>
<dbReference type="InterPro" id="IPR029058">
    <property type="entry name" value="AB_hydrolase_fold"/>
</dbReference>
<dbReference type="EMBL" id="JAGGMS010000001">
    <property type="protein sequence ID" value="MBP2184642.1"/>
    <property type="molecule type" value="Genomic_DNA"/>
</dbReference>
<accession>A0ABS4PYY3</accession>
<dbReference type="SUPFAM" id="SSF53474">
    <property type="entry name" value="alpha/beta-Hydrolases"/>
    <property type="match status" value="1"/>
</dbReference>
<dbReference type="RefSeq" id="WP_209667632.1">
    <property type="nucleotide sequence ID" value="NZ_JAGGMS010000001.1"/>
</dbReference>
<dbReference type="PRINTS" id="PR00412">
    <property type="entry name" value="EPOXHYDRLASE"/>
</dbReference>
<dbReference type="Gene3D" id="3.40.50.1820">
    <property type="entry name" value="alpha/beta hydrolase"/>
    <property type="match status" value="1"/>
</dbReference>
<evidence type="ECO:0000259" key="1">
    <source>
        <dbReference type="Pfam" id="PF00561"/>
    </source>
</evidence>
<dbReference type="Pfam" id="PF00561">
    <property type="entry name" value="Abhydrolase_1"/>
    <property type="match status" value="1"/>
</dbReference>
<feature type="domain" description="AB hydrolase-1" evidence="1">
    <location>
        <begin position="21"/>
        <end position="254"/>
    </location>
</feature>
<evidence type="ECO:0000313" key="2">
    <source>
        <dbReference type="EMBL" id="MBP2184642.1"/>
    </source>
</evidence>
<dbReference type="InterPro" id="IPR000073">
    <property type="entry name" value="AB_hydrolase_1"/>
</dbReference>
<name>A0ABS4PYY3_9PSEU</name>